<sequence length="187" mass="20724">MEGREEGEVSGDEYEGAEIRSGIYQNCPQPESHGTPSTSEVLKVMESIMTAQNQSFQLILNQFTKRTSEQKSTFLPEFNPDQRVDARAWLSTADVCLQDGAKEGGAEMILAISRAMKGRSAQWFAQSTYPSMTWEDFKAMFLSEYDLLDTPASAVANLFGSSPQGPSNYVAYASRMFTALSARLNKM</sequence>
<organism evidence="1 2">
    <name type="scientific">Diaphorina citri</name>
    <name type="common">Asian citrus psyllid</name>
    <dbReference type="NCBI Taxonomy" id="121845"/>
    <lineage>
        <taxon>Eukaryota</taxon>
        <taxon>Metazoa</taxon>
        <taxon>Ecdysozoa</taxon>
        <taxon>Arthropoda</taxon>
        <taxon>Hexapoda</taxon>
        <taxon>Insecta</taxon>
        <taxon>Pterygota</taxon>
        <taxon>Neoptera</taxon>
        <taxon>Paraneoptera</taxon>
        <taxon>Hemiptera</taxon>
        <taxon>Sternorrhyncha</taxon>
        <taxon>Psylloidea</taxon>
        <taxon>Psyllidae</taxon>
        <taxon>Diaphorininae</taxon>
        <taxon>Diaphorina</taxon>
    </lineage>
</organism>
<protein>
    <submittedName>
        <fullName evidence="2">Uncharacterized protein LOC113470045</fullName>
    </submittedName>
</protein>
<dbReference type="Proteomes" id="UP000079169">
    <property type="component" value="Unplaced"/>
</dbReference>
<name>A0A3Q0J6C3_DIACI</name>
<evidence type="ECO:0000313" key="1">
    <source>
        <dbReference type="Proteomes" id="UP000079169"/>
    </source>
</evidence>
<keyword evidence="1" id="KW-1185">Reference proteome</keyword>
<dbReference type="AlphaFoldDB" id="A0A3Q0J6C3"/>
<dbReference type="PaxDb" id="121845-A0A3Q0J6C3"/>
<dbReference type="GeneID" id="113470045"/>
<gene>
    <name evidence="2" type="primary">LOC113470045</name>
</gene>
<dbReference type="RefSeq" id="XP_026683991.1">
    <property type="nucleotide sequence ID" value="XM_026828190.1"/>
</dbReference>
<proteinExistence type="predicted"/>
<dbReference type="KEGG" id="dci:113470045"/>
<accession>A0A3Q0J6C3</accession>
<evidence type="ECO:0000313" key="2">
    <source>
        <dbReference type="RefSeq" id="XP_026683991.1"/>
    </source>
</evidence>
<reference evidence="2" key="1">
    <citation type="submission" date="2025-08" db="UniProtKB">
        <authorList>
            <consortium name="RefSeq"/>
        </authorList>
    </citation>
    <scope>IDENTIFICATION</scope>
</reference>